<proteinExistence type="inferred from homology"/>
<dbReference type="SUPFAM" id="SSF56935">
    <property type="entry name" value="Porins"/>
    <property type="match status" value="1"/>
</dbReference>
<dbReference type="EMBL" id="PVTV01000014">
    <property type="protein sequence ID" value="PRY97548.1"/>
    <property type="molecule type" value="Genomic_DNA"/>
</dbReference>
<keyword evidence="7 9" id="KW-0472">Membrane</keyword>
<keyword evidence="5" id="KW-0732">Signal</keyword>
<evidence type="ECO:0000256" key="9">
    <source>
        <dbReference type="PROSITE-ProRule" id="PRU01360"/>
    </source>
</evidence>
<comment type="similarity">
    <text evidence="9 11">Belongs to the TonB-dependent receptor family.</text>
</comment>
<evidence type="ECO:0000256" key="6">
    <source>
        <dbReference type="ARBA" id="ARBA00023077"/>
    </source>
</evidence>
<evidence type="ECO:0000256" key="7">
    <source>
        <dbReference type="ARBA" id="ARBA00023136"/>
    </source>
</evidence>
<gene>
    <name evidence="14" type="ORF">BCM14_2008</name>
</gene>
<dbReference type="InterPro" id="IPR012910">
    <property type="entry name" value="Plug_dom"/>
</dbReference>
<evidence type="ECO:0000256" key="10">
    <source>
        <dbReference type="PROSITE-ProRule" id="PRU10144"/>
    </source>
</evidence>
<evidence type="ECO:0000313" key="15">
    <source>
        <dbReference type="Proteomes" id="UP000238308"/>
    </source>
</evidence>
<organism evidence="14 15">
    <name type="scientific">Jezberella montanilacus</name>
    <dbReference type="NCBI Taxonomy" id="323426"/>
    <lineage>
        <taxon>Bacteria</taxon>
        <taxon>Pseudomonadati</taxon>
        <taxon>Pseudomonadota</taxon>
        <taxon>Betaproteobacteria</taxon>
        <taxon>Burkholderiales</taxon>
        <taxon>Alcaligenaceae</taxon>
        <taxon>Jezberella</taxon>
    </lineage>
</organism>
<dbReference type="AlphaFoldDB" id="A0A2T0XF23"/>
<protein>
    <submittedName>
        <fullName evidence="14">Iron complex outermembrane receptor protein</fullName>
    </submittedName>
</protein>
<evidence type="ECO:0000259" key="12">
    <source>
        <dbReference type="Pfam" id="PF00593"/>
    </source>
</evidence>
<name>A0A2T0XF23_9BURK</name>
<comment type="subcellular location">
    <subcellularLocation>
        <location evidence="1 9">Cell outer membrane</location>
        <topology evidence="1 9">Multi-pass membrane protein</topology>
    </subcellularLocation>
</comment>
<dbReference type="PROSITE" id="PS52016">
    <property type="entry name" value="TONB_DEPENDENT_REC_3"/>
    <property type="match status" value="1"/>
</dbReference>
<evidence type="ECO:0000313" key="14">
    <source>
        <dbReference type="EMBL" id="PRY97548.1"/>
    </source>
</evidence>
<accession>A0A2T0XF23</accession>
<dbReference type="InterPro" id="IPR000531">
    <property type="entry name" value="Beta-barrel_TonB"/>
</dbReference>
<evidence type="ECO:0000256" key="11">
    <source>
        <dbReference type="RuleBase" id="RU003357"/>
    </source>
</evidence>
<dbReference type="InterPro" id="IPR036942">
    <property type="entry name" value="Beta-barrel_TonB_sf"/>
</dbReference>
<dbReference type="InterPro" id="IPR010917">
    <property type="entry name" value="TonB_rcpt_CS"/>
</dbReference>
<comment type="caution">
    <text evidence="14">The sequence shown here is derived from an EMBL/GenBank/DDBJ whole genome shotgun (WGS) entry which is preliminary data.</text>
</comment>
<evidence type="ECO:0000256" key="1">
    <source>
        <dbReference type="ARBA" id="ARBA00004571"/>
    </source>
</evidence>
<dbReference type="InterPro" id="IPR039426">
    <property type="entry name" value="TonB-dep_rcpt-like"/>
</dbReference>
<evidence type="ECO:0000256" key="4">
    <source>
        <dbReference type="ARBA" id="ARBA00022692"/>
    </source>
</evidence>
<keyword evidence="2 9" id="KW-0813">Transport</keyword>
<dbReference type="Pfam" id="PF07715">
    <property type="entry name" value="Plug"/>
    <property type="match status" value="1"/>
</dbReference>
<sequence>MPPLSVQPHIGGYMTSTMYFRLSVLTIALAAAGLNSSMAQQITDVGIVSGTGGAGGADNPKNYESVKTSPVRASVEVARPIAEISQDYVDNFVAPTSTFASITNGIMPGAYGYGTNGSGGGDEKISFRGFKDGNFSMTFDGIPFQDSNDPTHHSQIFFPSSFIGGVTADRSPGTASSIGPANYGGTIGLLSRPLSDEFHSTAGMTYGSFATTLYEAEFQSGYTKEAPNTKFMIGAHDFNSQGAQTFNPQQRTGVDFKLESALTADTKLTAFAGYTHYTSNGGGGPSPSTYAVYNNTATGISTSYNKGSPMYLSSDDPKRADYYDYSHYDVTAFFSYVGFNSNLGDGWKLDNKTYYNNYVNKQSYANYSAPDQTFAALVATGKGGVDKLNSYWTLGNILRLTKDTEYGVLRTGMQLEYSDTPRHQNYINPYTGAAASGGIKFNEEFTTTIFQPYAEFAFKATKDLTITPGIKYNVYSQNLTQYADSGTVGNLGGAASVQHTGTYNDVLPFLDARYMLQRNWSVYGQFATGDVIPPSSVFDVTGANVSTLPQPIKTKTYQIGTVYQGKDFSVDADVFQTNATTSYSSGIDSSGAAYYYQGSAITYRGAEAAGNIVLGGGFNLYANAQVYRATYDDTGLSPANVPSDIEAVGLYYVNDGWAVGTTLKRVGPQWQDNTKSTQVNQWYQLDPVYLTNFYVNYTIKGLPGLSSAKVRFGIDNLFNVNYLTAFVPGSATSAAPGQNTADTVAYTAGRAYYLSLSGTF</sequence>
<keyword evidence="4 9" id="KW-0812">Transmembrane</keyword>
<keyword evidence="3 9" id="KW-1134">Transmembrane beta strand</keyword>
<evidence type="ECO:0000256" key="5">
    <source>
        <dbReference type="ARBA" id="ARBA00022729"/>
    </source>
</evidence>
<feature type="short sequence motif" description="TonB C-terminal box" evidence="10">
    <location>
        <begin position="743"/>
        <end position="760"/>
    </location>
</feature>
<dbReference type="Proteomes" id="UP000238308">
    <property type="component" value="Unassembled WGS sequence"/>
</dbReference>
<keyword evidence="14" id="KW-0675">Receptor</keyword>
<keyword evidence="15" id="KW-1185">Reference proteome</keyword>
<feature type="domain" description="TonB-dependent receptor plug" evidence="13">
    <location>
        <begin position="76"/>
        <end position="185"/>
    </location>
</feature>
<feature type="domain" description="TonB-dependent receptor-like beta-barrel" evidence="12">
    <location>
        <begin position="264"/>
        <end position="717"/>
    </location>
</feature>
<keyword evidence="8 9" id="KW-0998">Cell outer membrane</keyword>
<dbReference type="OrthoDB" id="9760494at2"/>
<reference evidence="14 15" key="1">
    <citation type="submission" date="2018-03" db="EMBL/GenBank/DDBJ databases">
        <title>Genomic Encyclopedia of Type Strains, Phase III (KMG-III): the genomes of soil and plant-associated and newly described type strains.</title>
        <authorList>
            <person name="Whitman W."/>
        </authorList>
    </citation>
    <scope>NUCLEOTIDE SEQUENCE [LARGE SCALE GENOMIC DNA]</scope>
    <source>
        <strain evidence="14 15">MWH-P2sevCIIIb</strain>
    </source>
</reference>
<evidence type="ECO:0000256" key="2">
    <source>
        <dbReference type="ARBA" id="ARBA00022448"/>
    </source>
</evidence>
<keyword evidence="6 11" id="KW-0798">TonB box</keyword>
<evidence type="ECO:0000256" key="3">
    <source>
        <dbReference type="ARBA" id="ARBA00022452"/>
    </source>
</evidence>
<dbReference type="Pfam" id="PF00593">
    <property type="entry name" value="TonB_dep_Rec_b-barrel"/>
    <property type="match status" value="1"/>
</dbReference>
<dbReference type="PROSITE" id="PS01156">
    <property type="entry name" value="TONB_DEPENDENT_REC_2"/>
    <property type="match status" value="1"/>
</dbReference>
<evidence type="ECO:0000259" key="13">
    <source>
        <dbReference type="Pfam" id="PF07715"/>
    </source>
</evidence>
<dbReference type="GO" id="GO:0009279">
    <property type="term" value="C:cell outer membrane"/>
    <property type="evidence" value="ECO:0007669"/>
    <property type="project" value="UniProtKB-SubCell"/>
</dbReference>
<evidence type="ECO:0000256" key="8">
    <source>
        <dbReference type="ARBA" id="ARBA00023237"/>
    </source>
</evidence>
<dbReference type="Gene3D" id="2.40.170.20">
    <property type="entry name" value="TonB-dependent receptor, beta-barrel domain"/>
    <property type="match status" value="1"/>
</dbReference>